<dbReference type="EMBL" id="JAGGMS010000001">
    <property type="protein sequence ID" value="MBP2183062.1"/>
    <property type="molecule type" value="Genomic_DNA"/>
</dbReference>
<accession>A0ABS4PUG0</accession>
<dbReference type="Proteomes" id="UP000741013">
    <property type="component" value="Unassembled WGS sequence"/>
</dbReference>
<proteinExistence type="predicted"/>
<comment type="caution">
    <text evidence="1">The sequence shown here is derived from an EMBL/GenBank/DDBJ whole genome shotgun (WGS) entry which is preliminary data.</text>
</comment>
<dbReference type="RefSeq" id="WP_209666275.1">
    <property type="nucleotide sequence ID" value="NZ_JAGGMS010000001.1"/>
</dbReference>
<protein>
    <submittedName>
        <fullName evidence="1">Uncharacterized protein</fullName>
    </submittedName>
</protein>
<sequence length="513" mass="55693">MTGSARPSSEALAELARAGYSSLRQPLAEVSFEVHHMRDEPGYFFREVSTSDNRRFLETLSSSVNGAGLLAGTRTEAVPPKLRVREGGSTTEPAVSFHQHENGNYEFRGSARPNLTFLSESDRRFEALISLDVGPPGPLTLPDGLRVKRLLLEIGQLAADAQAPLLFVQSAAQLPIDESAEDGDGTIPPSSSFAVRFAIALRTPSAKIVLQLAEQLSAYCDKHGYRWWLADTRLGYRTGNWYEIHPAKPPARQQNGVHAGEPIRTILPVTFVGPARVGSTTALLRLLTHFPAVGVVGTSSALLEDLAFVHVQLGLAEVPDGELVHRFGAGESPVDTMSKILKGVSANPPAPITFDTRTYIQERAGDYQTLAGPLLPAVPTMNAERLGIWFSWQMDRAADGLAKPMQALRQALGQVGLAGEELAGGEAPNIEYLVCRDLGNSIIRGRGKLSVPFDVVHARFPRTNVEAGPSTLCVSLEDAWKAELDELPETARVHEVTVAWREHWLGRWAATLV</sequence>
<gene>
    <name evidence="1" type="ORF">JOM49_004588</name>
</gene>
<evidence type="ECO:0000313" key="1">
    <source>
        <dbReference type="EMBL" id="MBP2183062.1"/>
    </source>
</evidence>
<organism evidence="1 2">
    <name type="scientific">Amycolatopsis magusensis</name>
    <dbReference type="NCBI Taxonomy" id="882444"/>
    <lineage>
        <taxon>Bacteria</taxon>
        <taxon>Bacillati</taxon>
        <taxon>Actinomycetota</taxon>
        <taxon>Actinomycetes</taxon>
        <taxon>Pseudonocardiales</taxon>
        <taxon>Pseudonocardiaceae</taxon>
        <taxon>Amycolatopsis</taxon>
    </lineage>
</organism>
<evidence type="ECO:0000313" key="2">
    <source>
        <dbReference type="Proteomes" id="UP000741013"/>
    </source>
</evidence>
<name>A0ABS4PUG0_9PSEU</name>
<reference evidence="1 2" key="1">
    <citation type="submission" date="2021-03" db="EMBL/GenBank/DDBJ databases">
        <title>Sequencing the genomes of 1000 actinobacteria strains.</title>
        <authorList>
            <person name="Klenk H.-P."/>
        </authorList>
    </citation>
    <scope>NUCLEOTIDE SEQUENCE [LARGE SCALE GENOMIC DNA]</scope>
    <source>
        <strain evidence="1 2">DSM 45510</strain>
    </source>
</reference>
<keyword evidence="2" id="KW-1185">Reference proteome</keyword>